<evidence type="ECO:0000313" key="6">
    <source>
        <dbReference type="Proteomes" id="UP001448858"/>
    </source>
</evidence>
<comment type="similarity">
    <text evidence="1">Belongs to the bacterial solute-binding protein ModA family.</text>
</comment>
<protein>
    <submittedName>
        <fullName evidence="5">Molybdate ABC transporter substrate-binding protein</fullName>
    </submittedName>
</protein>
<dbReference type="Pfam" id="PF13531">
    <property type="entry name" value="SBP_bac_11"/>
    <property type="match status" value="1"/>
</dbReference>
<dbReference type="Gene3D" id="3.40.190.10">
    <property type="entry name" value="Periplasmic binding protein-like II"/>
    <property type="match status" value="2"/>
</dbReference>
<evidence type="ECO:0000256" key="4">
    <source>
        <dbReference type="SAM" id="SignalP"/>
    </source>
</evidence>
<evidence type="ECO:0000256" key="2">
    <source>
        <dbReference type="ARBA" id="ARBA00022723"/>
    </source>
</evidence>
<dbReference type="InterPro" id="IPR050682">
    <property type="entry name" value="ModA/WtpA"/>
</dbReference>
<feature type="signal peptide" evidence="4">
    <location>
        <begin position="1"/>
        <end position="27"/>
    </location>
</feature>
<accession>A0ABZ2ZQR2</accession>
<dbReference type="RefSeq" id="WP_342022121.1">
    <property type="nucleotide sequence ID" value="NZ_CP151657.1"/>
</dbReference>
<feature type="chain" id="PRO_5046017552" evidence="4">
    <location>
        <begin position="28"/>
        <end position="263"/>
    </location>
</feature>
<dbReference type="PIRSF" id="PIRSF004846">
    <property type="entry name" value="ModA"/>
    <property type="match status" value="1"/>
</dbReference>
<dbReference type="PANTHER" id="PTHR30632">
    <property type="entry name" value="MOLYBDATE-BINDING PERIPLASMIC PROTEIN"/>
    <property type="match status" value="1"/>
</dbReference>
<dbReference type="NCBIfam" id="TIGR01256">
    <property type="entry name" value="modA"/>
    <property type="match status" value="1"/>
</dbReference>
<proteinExistence type="inferred from homology"/>
<dbReference type="PROSITE" id="PS51257">
    <property type="entry name" value="PROKAR_LIPOPROTEIN"/>
    <property type="match status" value="1"/>
</dbReference>
<dbReference type="Proteomes" id="UP001448858">
    <property type="component" value="Chromosome"/>
</dbReference>
<keyword evidence="2" id="KW-0479">Metal-binding</keyword>
<keyword evidence="3 4" id="KW-0732">Signal</keyword>
<keyword evidence="6" id="KW-1185">Reference proteome</keyword>
<dbReference type="PANTHER" id="PTHR30632:SF0">
    <property type="entry name" value="SULFATE-BINDING PROTEIN"/>
    <property type="match status" value="1"/>
</dbReference>
<dbReference type="InterPro" id="IPR005950">
    <property type="entry name" value="ModA"/>
</dbReference>
<dbReference type="SUPFAM" id="SSF53850">
    <property type="entry name" value="Periplasmic binding protein-like II"/>
    <property type="match status" value="1"/>
</dbReference>
<gene>
    <name evidence="5" type="primary">modA</name>
    <name evidence="5" type="ORF">AAE021_09610</name>
</gene>
<evidence type="ECO:0000256" key="3">
    <source>
        <dbReference type="ARBA" id="ARBA00022729"/>
    </source>
</evidence>
<reference evidence="5 6" key="1">
    <citation type="submission" date="2024-04" db="EMBL/GenBank/DDBJ databases">
        <title>Arthrobacter sp. from Plains bison fecal sample.</title>
        <authorList>
            <person name="Ruzzini A."/>
        </authorList>
    </citation>
    <scope>NUCLEOTIDE SEQUENCE [LARGE SCALE GENOMIC DNA]</scope>
    <source>
        <strain evidence="5 6">EINP1</strain>
    </source>
</reference>
<evidence type="ECO:0000313" key="5">
    <source>
        <dbReference type="EMBL" id="WZP14471.1"/>
    </source>
</evidence>
<dbReference type="EMBL" id="CP151657">
    <property type="protein sequence ID" value="WZP14471.1"/>
    <property type="molecule type" value="Genomic_DNA"/>
</dbReference>
<sequence length="263" mass="26413">MRFIRRRQRLVALSAAAVSILLLVAAAGCSGPDADGDSAASESPVITVFAAASLTDVMAAISQAYDGGGHLRTNLGSSAQLSGQLLSGAPADVVIAADMEALDAVRAEGLVSREQVVAGNTTVLALAPGNPAGITSLADLGGGAARAAVCAPSVPCGRAAERVLDAAGVALSGESREDSVRSVLTKVVTGQADAGLVYQTDALSAAKQGVTYLEVSDPEPNQYPAALTAEGAEHEAAVRFYEWLAGEEAAGILRDAGFRPPGT</sequence>
<name>A0ABZ2ZQR2_9MICC</name>
<organism evidence="5 6">
    <name type="scientific">Arthrobacter citreus</name>
    <dbReference type="NCBI Taxonomy" id="1670"/>
    <lineage>
        <taxon>Bacteria</taxon>
        <taxon>Bacillati</taxon>
        <taxon>Actinomycetota</taxon>
        <taxon>Actinomycetes</taxon>
        <taxon>Micrococcales</taxon>
        <taxon>Micrococcaceae</taxon>
        <taxon>Arthrobacter</taxon>
    </lineage>
</organism>
<evidence type="ECO:0000256" key="1">
    <source>
        <dbReference type="ARBA" id="ARBA00009175"/>
    </source>
</evidence>